<dbReference type="Gene3D" id="3.30.420.10">
    <property type="entry name" value="Ribonuclease H-like superfamily/Ribonuclease H"/>
    <property type="match status" value="1"/>
</dbReference>
<dbReference type="AlphaFoldDB" id="A0A4Y2WBD3"/>
<organism evidence="2 3">
    <name type="scientific">Araneus ventricosus</name>
    <name type="common">Orbweaver spider</name>
    <name type="synonym">Epeira ventricosa</name>
    <dbReference type="NCBI Taxonomy" id="182803"/>
    <lineage>
        <taxon>Eukaryota</taxon>
        <taxon>Metazoa</taxon>
        <taxon>Ecdysozoa</taxon>
        <taxon>Arthropoda</taxon>
        <taxon>Chelicerata</taxon>
        <taxon>Arachnida</taxon>
        <taxon>Araneae</taxon>
        <taxon>Araneomorphae</taxon>
        <taxon>Entelegynae</taxon>
        <taxon>Araneoidea</taxon>
        <taxon>Araneidae</taxon>
        <taxon>Araneus</taxon>
    </lineage>
</organism>
<accession>A0A4Y2WBD3</accession>
<dbReference type="InterPro" id="IPR001584">
    <property type="entry name" value="Integrase_cat-core"/>
</dbReference>
<dbReference type="InterPro" id="IPR036397">
    <property type="entry name" value="RNaseH_sf"/>
</dbReference>
<dbReference type="Proteomes" id="UP000499080">
    <property type="component" value="Unassembled WGS sequence"/>
</dbReference>
<dbReference type="SUPFAM" id="SSF53098">
    <property type="entry name" value="Ribonuclease H-like"/>
    <property type="match status" value="1"/>
</dbReference>
<evidence type="ECO:0000313" key="2">
    <source>
        <dbReference type="EMBL" id="GBO34765.1"/>
    </source>
</evidence>
<gene>
    <name evidence="2" type="ORF">AVEN_215279_1</name>
</gene>
<evidence type="ECO:0000259" key="1">
    <source>
        <dbReference type="PROSITE" id="PS50994"/>
    </source>
</evidence>
<protein>
    <recommendedName>
        <fullName evidence="1">Integrase catalytic domain-containing protein</fullName>
    </recommendedName>
</protein>
<evidence type="ECO:0000313" key="3">
    <source>
        <dbReference type="Proteomes" id="UP000499080"/>
    </source>
</evidence>
<name>A0A4Y2WBD3_ARAVE</name>
<keyword evidence="3" id="KW-1185">Reference proteome</keyword>
<dbReference type="InterPro" id="IPR012337">
    <property type="entry name" value="RNaseH-like_sf"/>
</dbReference>
<dbReference type="GO" id="GO:0003676">
    <property type="term" value="F:nucleic acid binding"/>
    <property type="evidence" value="ECO:0007669"/>
    <property type="project" value="InterPro"/>
</dbReference>
<dbReference type="OrthoDB" id="6419861at2759"/>
<dbReference type="EMBL" id="BGPR01058620">
    <property type="protein sequence ID" value="GBO34765.1"/>
    <property type="molecule type" value="Genomic_DNA"/>
</dbReference>
<comment type="caution">
    <text evidence="2">The sequence shown here is derived from an EMBL/GenBank/DDBJ whole genome shotgun (WGS) entry which is preliminary data.</text>
</comment>
<dbReference type="InterPro" id="IPR050951">
    <property type="entry name" value="Retrovirus_Pol_polyprotein"/>
</dbReference>
<dbReference type="PANTHER" id="PTHR37984:SF12">
    <property type="entry name" value="RIBONUCLEASE H"/>
    <property type="match status" value="1"/>
</dbReference>
<feature type="domain" description="Integrase catalytic" evidence="1">
    <location>
        <begin position="1"/>
        <end position="102"/>
    </location>
</feature>
<reference evidence="2 3" key="1">
    <citation type="journal article" date="2019" name="Sci. Rep.">
        <title>Orb-weaving spider Araneus ventricosus genome elucidates the spidroin gene catalogue.</title>
        <authorList>
            <person name="Kono N."/>
            <person name="Nakamura H."/>
            <person name="Ohtoshi R."/>
            <person name="Moran D.A.P."/>
            <person name="Shinohara A."/>
            <person name="Yoshida Y."/>
            <person name="Fujiwara M."/>
            <person name="Mori M."/>
            <person name="Tomita M."/>
            <person name="Arakawa K."/>
        </authorList>
    </citation>
    <scope>NUCLEOTIDE SEQUENCE [LARGE SCALE GENOMIC DNA]</scope>
</reference>
<dbReference type="GO" id="GO:0015074">
    <property type="term" value="P:DNA integration"/>
    <property type="evidence" value="ECO:0007669"/>
    <property type="project" value="InterPro"/>
</dbReference>
<dbReference type="PANTHER" id="PTHR37984">
    <property type="entry name" value="PROTEIN CBG26694"/>
    <property type="match status" value="1"/>
</dbReference>
<dbReference type="PROSITE" id="PS50994">
    <property type="entry name" value="INTEGRASE"/>
    <property type="match status" value="1"/>
</dbReference>
<sequence length="154" mass="17799">MRELFPTHSIPNSVASDNGRLYTSEEFQNFISKNVIRHILVSPYHPSSDRQAQRVVQTTRNALKRIISGDWNQQLTSFHLTQHITPSAATSFSPTELLIKRRLRAVLDLLHRDLVEDRKRKDEELLDQRLSKGQLRSFSPNDAVYIKNHSLGQI</sequence>
<proteinExistence type="predicted"/>